<evidence type="ECO:0000313" key="3">
    <source>
        <dbReference type="Proteomes" id="UP000811619"/>
    </source>
</evidence>
<comment type="caution">
    <text evidence="2">The sequence shown here is derived from an EMBL/GenBank/DDBJ whole genome shotgun (WGS) entry which is preliminary data.</text>
</comment>
<keyword evidence="3" id="KW-1185">Reference proteome</keyword>
<feature type="region of interest" description="Disordered" evidence="1">
    <location>
        <begin position="174"/>
        <end position="194"/>
    </location>
</feature>
<feature type="compositionally biased region" description="Polar residues" evidence="1">
    <location>
        <begin position="13"/>
        <end position="22"/>
    </location>
</feature>
<dbReference type="AlphaFoldDB" id="A0A8K0J411"/>
<protein>
    <submittedName>
        <fullName evidence="2">Uncharacterized protein</fullName>
    </submittedName>
</protein>
<feature type="compositionally biased region" description="Basic and acidic residues" evidence="1">
    <location>
        <begin position="1"/>
        <end position="11"/>
    </location>
</feature>
<dbReference type="Proteomes" id="UP000811619">
    <property type="component" value="Unassembled WGS sequence"/>
</dbReference>
<sequence>MPRERTADEAPARSSSASTQEFGSKRWSSSPSFASVPYSSTSGSEPPIMVPAKSAKRTSKTLFSSAEGSIALGVPKPPCSVSDARDTAAGSDSSYQAPRTDESCSAASSPGSSVVGRRQHVSECVATLDEGEKSAGPPLPARGEMRGEMMKPSSKFYVHQRQYGAEQVDKSIVVGLMTPPPPPYKHQPWSQTKNNATVVESMTSDGKGPKRRCLLSHFRRGSGSEPIGKRDTHATASSVSVLLQSPVQPEKRRQRQSMAETESEDSTVHTPTSTECAFDPNPWGRTGRIMSLDAGLVGGLSPLVSALSATEENDTCQPGPVRKELPYTLAVVIPDGKLFEDEMELLQSVSF</sequence>
<proteinExistence type="predicted"/>
<feature type="region of interest" description="Disordered" evidence="1">
    <location>
        <begin position="1"/>
        <end position="146"/>
    </location>
</feature>
<feature type="region of interest" description="Disordered" evidence="1">
    <location>
        <begin position="219"/>
        <end position="282"/>
    </location>
</feature>
<accession>A0A8K0J411</accession>
<dbReference type="EMBL" id="SRPY01000534">
    <property type="protein sequence ID" value="KAG5922086.1"/>
    <property type="molecule type" value="Genomic_DNA"/>
</dbReference>
<reference evidence="2" key="1">
    <citation type="journal article" date="2020" name="bioRxiv">
        <title>Whole genome comparisons of ergot fungi reveals the divergence and evolution of species within the genus Claviceps are the result of varying mechanisms driving genome evolution and host range expansion.</title>
        <authorList>
            <person name="Wyka S.A."/>
            <person name="Mondo S.J."/>
            <person name="Liu M."/>
            <person name="Dettman J."/>
            <person name="Nalam V."/>
            <person name="Broders K.D."/>
        </authorList>
    </citation>
    <scope>NUCLEOTIDE SEQUENCE</scope>
    <source>
        <strain evidence="2">CCC 489</strain>
    </source>
</reference>
<dbReference type="OrthoDB" id="4960542at2759"/>
<feature type="compositionally biased region" description="Low complexity" evidence="1">
    <location>
        <begin position="28"/>
        <end position="42"/>
    </location>
</feature>
<organism evidence="2 3">
    <name type="scientific">Claviceps africana</name>
    <dbReference type="NCBI Taxonomy" id="83212"/>
    <lineage>
        <taxon>Eukaryota</taxon>
        <taxon>Fungi</taxon>
        <taxon>Dikarya</taxon>
        <taxon>Ascomycota</taxon>
        <taxon>Pezizomycotina</taxon>
        <taxon>Sordariomycetes</taxon>
        <taxon>Hypocreomycetidae</taxon>
        <taxon>Hypocreales</taxon>
        <taxon>Clavicipitaceae</taxon>
        <taxon>Claviceps</taxon>
    </lineage>
</organism>
<feature type="compositionally biased region" description="Low complexity" evidence="1">
    <location>
        <begin position="237"/>
        <end position="248"/>
    </location>
</feature>
<gene>
    <name evidence="2" type="ORF">E4U42_005604</name>
</gene>
<feature type="compositionally biased region" description="Low complexity" evidence="1">
    <location>
        <begin position="103"/>
        <end position="116"/>
    </location>
</feature>
<evidence type="ECO:0000256" key="1">
    <source>
        <dbReference type="SAM" id="MobiDB-lite"/>
    </source>
</evidence>
<name>A0A8K0J411_9HYPO</name>
<evidence type="ECO:0000313" key="2">
    <source>
        <dbReference type="EMBL" id="KAG5922086.1"/>
    </source>
</evidence>